<sequence>MKKFLRRLSSSSRENLHKDFELRSTESFESSGNIGYEVKEKDLSKLCRAIWSGDLFAVERYVMKEHMLPDKELRTPLHLACVKGDDRIVQCLLEYNAKVNILDQNNQTPLMKAIEGGHLGCVELLLNYRADLTVRDKHGNAPIHQAVKFGRKDIIELFLRNGVSINTHNQDGLTPLHLAVEKHNLPLSQYLVQEGAELDCTDVNGRTALMMACETGDTPITEMLINFGANTDIRDNDGLTAEEIAKVNHHSRCFKLLYSLRDSAGRVPSTEGCGLAESSTFKRSTNSRGHIVNENAASSGDRGGGNGGNGGGGEDTGDDILEGVFESSEEDSKDRGEAILPIVREANSSDEMVLKQTTRPFVSDIPTSSSTCLKNPKEKLQPFVDEMDREECKLPITLMTETASLQDDSWNSESSDTAKEGGGRKVNLVAALSAKLANQTTKAETEVLVSSSPNQPAEGSERWVIDVSTQRQVGSPTEKPTVIEFSTFALNCSQFQSPHDDCALETAKKVEKDESGESDSPWDSTENEEDEKSQVAFYVHPPVSQDINNKLLKDSPQSESSPWDSEDNVVREGNEVSVSTLTQVSESSDKDLSIMEEFSKVPMTLSKGNPLAEAANRDAAAITQVLQSEGSKVCLNSVRDLWPIDEQSDDSFSVASKKSALSDQEDKQISRNHAIQPIIKTPLSRSPCASISRSKKTDQKKSGVVSELTTPNHSSTPSFNQTPSRSDCMKPKIALTSPPSDAVGPVSPQPRRSRSRNERDTLLSQRMPSSSAPPIRVMKCSVNRDEAPVKSEAESLQYQLMQSIEALDREESANKALEEELNVAREELLTSAIAYRKGSCQAAAQSSQGFADLFTKIEHLEGSLAEESNQRWRLESLKQSMESQIVNKDEELSRMHSTCQDLDAELQHVKKDLREAVHAKKQMQAKYEEEIKALKQKTAKNLQNSSTSPFVQLKDEFKTSCERATQFAAGNVLTTRLVVRAQIELSRIRNDLIDSKIEIRSDIDAIRADLTRLQNVCLEGIFLTSENSKLRSLEEENERLRSAKRDLEQLHNEDVAKCEEKMALIQEEVLSLRKIESEKVELISENRNENVKTLKESMRSLEYSLQKREGCGEEFGAGPDSS</sequence>
<feature type="compositionally biased region" description="Polar residues" evidence="5">
    <location>
        <begin position="762"/>
        <end position="772"/>
    </location>
</feature>
<dbReference type="PANTHER" id="PTHR24173:SF74">
    <property type="entry name" value="ANKYRIN REPEAT DOMAIN-CONTAINING PROTEIN 16"/>
    <property type="match status" value="1"/>
</dbReference>
<evidence type="ECO:0000313" key="6">
    <source>
        <dbReference type="EMBL" id="KAL5112818.1"/>
    </source>
</evidence>
<keyword evidence="7" id="KW-1185">Reference proteome</keyword>
<evidence type="ECO:0000256" key="2">
    <source>
        <dbReference type="ARBA" id="ARBA00023043"/>
    </source>
</evidence>
<feature type="repeat" description="ANK" evidence="3">
    <location>
        <begin position="105"/>
        <end position="137"/>
    </location>
</feature>
<feature type="compositionally biased region" description="Gly residues" evidence="5">
    <location>
        <begin position="301"/>
        <end position="314"/>
    </location>
</feature>
<dbReference type="SUPFAM" id="SSF48403">
    <property type="entry name" value="Ankyrin repeat"/>
    <property type="match status" value="1"/>
</dbReference>
<feature type="compositionally biased region" description="Polar residues" evidence="5">
    <location>
        <begin position="707"/>
        <end position="725"/>
    </location>
</feature>
<accession>A0ABR4QSM6</accession>
<feature type="coiled-coil region" evidence="4">
    <location>
        <begin position="1023"/>
        <end position="1092"/>
    </location>
</feature>
<dbReference type="PROSITE" id="PS50297">
    <property type="entry name" value="ANK_REP_REGION"/>
    <property type="match status" value="5"/>
</dbReference>
<evidence type="ECO:0000256" key="1">
    <source>
        <dbReference type="ARBA" id="ARBA00022737"/>
    </source>
</evidence>
<evidence type="ECO:0000256" key="5">
    <source>
        <dbReference type="SAM" id="MobiDB-lite"/>
    </source>
</evidence>
<feature type="region of interest" description="Disordered" evidence="5">
    <location>
        <begin position="547"/>
        <end position="571"/>
    </location>
</feature>
<dbReference type="SMART" id="SM00248">
    <property type="entry name" value="ANK"/>
    <property type="match status" value="5"/>
</dbReference>
<feature type="repeat" description="ANK" evidence="3">
    <location>
        <begin position="138"/>
        <end position="170"/>
    </location>
</feature>
<evidence type="ECO:0000256" key="4">
    <source>
        <dbReference type="SAM" id="Coils"/>
    </source>
</evidence>
<dbReference type="Gene3D" id="1.25.40.20">
    <property type="entry name" value="Ankyrin repeat-containing domain"/>
    <property type="match status" value="2"/>
</dbReference>
<protein>
    <submittedName>
        <fullName evidence="6">Ankyrin repeat domain-containing protein 7</fullName>
    </submittedName>
</protein>
<feature type="compositionally biased region" description="Polar residues" evidence="5">
    <location>
        <begin position="277"/>
        <end position="288"/>
    </location>
</feature>
<dbReference type="InterPro" id="IPR002110">
    <property type="entry name" value="Ankyrin_rpt"/>
</dbReference>
<dbReference type="Pfam" id="PF13606">
    <property type="entry name" value="Ank_3"/>
    <property type="match status" value="1"/>
</dbReference>
<evidence type="ECO:0000313" key="7">
    <source>
        <dbReference type="Proteomes" id="UP001651158"/>
    </source>
</evidence>
<gene>
    <name evidence="6" type="ORF">TcWFU_008817</name>
</gene>
<feature type="repeat" description="ANK" evidence="3">
    <location>
        <begin position="204"/>
        <end position="236"/>
    </location>
</feature>
<feature type="repeat" description="ANK" evidence="3">
    <location>
        <begin position="171"/>
        <end position="203"/>
    </location>
</feature>
<keyword evidence="4" id="KW-0175">Coiled coil</keyword>
<feature type="compositionally biased region" description="Polar residues" evidence="5">
    <location>
        <begin position="683"/>
        <end position="692"/>
    </location>
</feature>
<dbReference type="EMBL" id="JAKROA010000001">
    <property type="protein sequence ID" value="KAL5112818.1"/>
    <property type="molecule type" value="Genomic_DNA"/>
</dbReference>
<feature type="coiled-coil region" evidence="4">
    <location>
        <begin position="899"/>
        <end position="940"/>
    </location>
</feature>
<dbReference type="Proteomes" id="UP001651158">
    <property type="component" value="Unassembled WGS sequence"/>
</dbReference>
<dbReference type="InterPro" id="IPR036770">
    <property type="entry name" value="Ankyrin_rpt-contain_sf"/>
</dbReference>
<feature type="region of interest" description="Disordered" evidence="5">
    <location>
        <begin position="268"/>
        <end position="320"/>
    </location>
</feature>
<keyword evidence="2 3" id="KW-0040">ANK repeat</keyword>
<comment type="caution">
    <text evidence="6">The sequence shown here is derived from an EMBL/GenBank/DDBJ whole genome shotgun (WGS) entry which is preliminary data.</text>
</comment>
<reference evidence="6 7" key="1">
    <citation type="journal article" date="2022" name="Front. Cell. Infect. Microbiol.">
        <title>The Genomes of Two Strains of Taenia crassiceps the Animal Model for the Study of Human Cysticercosis.</title>
        <authorList>
            <person name="Bobes R.J."/>
            <person name="Estrada K."/>
            <person name="Rios-Valencia D.G."/>
            <person name="Calderon-Gallegos A."/>
            <person name="de la Torre P."/>
            <person name="Carrero J.C."/>
            <person name="Sanchez-Flores A."/>
            <person name="Laclette J.P."/>
        </authorList>
    </citation>
    <scope>NUCLEOTIDE SEQUENCE [LARGE SCALE GENOMIC DNA]</scope>
    <source>
        <strain evidence="6">WFUcys</strain>
    </source>
</reference>
<feature type="coiled-coil region" evidence="4">
    <location>
        <begin position="800"/>
        <end position="827"/>
    </location>
</feature>
<dbReference type="PROSITE" id="PS50088">
    <property type="entry name" value="ANK_REPEAT"/>
    <property type="match status" value="5"/>
</dbReference>
<feature type="region of interest" description="Disordered" evidence="5">
    <location>
        <begin position="659"/>
        <end position="774"/>
    </location>
</feature>
<dbReference type="Pfam" id="PF12796">
    <property type="entry name" value="Ank_2"/>
    <property type="match status" value="2"/>
</dbReference>
<feature type="repeat" description="ANK" evidence="3">
    <location>
        <begin position="72"/>
        <end position="104"/>
    </location>
</feature>
<keyword evidence="1" id="KW-0677">Repeat</keyword>
<organism evidence="6 7">
    <name type="scientific">Taenia crassiceps</name>
    <dbReference type="NCBI Taxonomy" id="6207"/>
    <lineage>
        <taxon>Eukaryota</taxon>
        <taxon>Metazoa</taxon>
        <taxon>Spiralia</taxon>
        <taxon>Lophotrochozoa</taxon>
        <taxon>Platyhelminthes</taxon>
        <taxon>Cestoda</taxon>
        <taxon>Eucestoda</taxon>
        <taxon>Cyclophyllidea</taxon>
        <taxon>Taeniidae</taxon>
        <taxon>Taenia</taxon>
    </lineage>
</organism>
<dbReference type="PANTHER" id="PTHR24173">
    <property type="entry name" value="ANKYRIN REPEAT CONTAINING"/>
    <property type="match status" value="1"/>
</dbReference>
<proteinExistence type="predicted"/>
<feature type="region of interest" description="Disordered" evidence="5">
    <location>
        <begin position="508"/>
        <end position="532"/>
    </location>
</feature>
<name>A0ABR4QSM6_9CEST</name>
<evidence type="ECO:0000256" key="3">
    <source>
        <dbReference type="PROSITE-ProRule" id="PRU00023"/>
    </source>
</evidence>